<dbReference type="RefSeq" id="WP_130345497.1">
    <property type="nucleotide sequence ID" value="NZ_SGWQ01000006.1"/>
</dbReference>
<dbReference type="Pfam" id="PF21761">
    <property type="entry name" value="RedAm-like_C"/>
    <property type="match status" value="1"/>
</dbReference>
<evidence type="ECO:0000313" key="3">
    <source>
        <dbReference type="EMBL" id="RZS36870.1"/>
    </source>
</evidence>
<dbReference type="Gene3D" id="3.40.50.720">
    <property type="entry name" value="NAD(P)-binding Rossmann-like Domain"/>
    <property type="match status" value="1"/>
</dbReference>
<evidence type="ECO:0000256" key="1">
    <source>
        <dbReference type="ARBA" id="ARBA00023002"/>
    </source>
</evidence>
<protein>
    <submittedName>
        <fullName evidence="3">3-hydroxyisobutyrate dehydrogenase-like beta-hydroxyacid dehydrogenase</fullName>
    </submittedName>
</protein>
<name>A0A4Q7KLW6_9PSEU</name>
<comment type="caution">
    <text evidence="3">The sequence shown here is derived from an EMBL/GenBank/DDBJ whole genome shotgun (WGS) entry which is preliminary data.</text>
</comment>
<dbReference type="GO" id="GO:0016491">
    <property type="term" value="F:oxidoreductase activity"/>
    <property type="evidence" value="ECO:0007669"/>
    <property type="project" value="UniProtKB-KW"/>
</dbReference>
<dbReference type="InterPro" id="IPR015815">
    <property type="entry name" value="HIBADH-related"/>
</dbReference>
<dbReference type="InterPro" id="IPR048666">
    <property type="entry name" value="RedAm-like_C"/>
</dbReference>
<dbReference type="AlphaFoldDB" id="A0A4Q7KLW6"/>
<keyword evidence="4" id="KW-1185">Reference proteome</keyword>
<dbReference type="Proteomes" id="UP000294257">
    <property type="component" value="Unassembled WGS sequence"/>
</dbReference>
<feature type="domain" description="NADPH-dependent reductive aminase-like C-terminal" evidence="2">
    <location>
        <begin position="155"/>
        <end position="281"/>
    </location>
</feature>
<dbReference type="EMBL" id="SGWQ01000006">
    <property type="protein sequence ID" value="RZS36870.1"/>
    <property type="molecule type" value="Genomic_DNA"/>
</dbReference>
<organism evidence="3 4">
    <name type="scientific">Herbihabitans rhizosphaerae</name>
    <dbReference type="NCBI Taxonomy" id="1872711"/>
    <lineage>
        <taxon>Bacteria</taxon>
        <taxon>Bacillati</taxon>
        <taxon>Actinomycetota</taxon>
        <taxon>Actinomycetes</taxon>
        <taxon>Pseudonocardiales</taxon>
        <taxon>Pseudonocardiaceae</taxon>
        <taxon>Herbihabitans</taxon>
    </lineage>
</organism>
<dbReference type="Gene3D" id="1.10.1040.10">
    <property type="entry name" value="N-(1-d-carboxylethyl)-l-norvaline Dehydrogenase, domain 2"/>
    <property type="match status" value="1"/>
</dbReference>
<dbReference type="OrthoDB" id="9135493at2"/>
<dbReference type="InterPro" id="IPR036291">
    <property type="entry name" value="NAD(P)-bd_dom_sf"/>
</dbReference>
<dbReference type="PIRSF" id="PIRSF000103">
    <property type="entry name" value="HIBADH"/>
    <property type="match status" value="1"/>
</dbReference>
<evidence type="ECO:0000313" key="4">
    <source>
        <dbReference type="Proteomes" id="UP000294257"/>
    </source>
</evidence>
<sequence>MRATNKQAAEPVLVIGNNPRSSALATALTRAGHTVTVWAPADPPDAPAAALATARVVVLCVGDYDELWRVLDQVEQPMTGHEIVNLTSGTSAQARQAAARVSALGGQYLDGALMAHPEHVGDEHTVLVYSGAERVFQNNESLFGHWGSATYLGPDAGTASLYDVAMLNFAWATLIGYLHTATLLGAAGVQARTFTPLLTRWLKATVVDVIEDYAAQIDDRKYPGEEEWLELDAPLMDHLVRASEEHGLDAALPELIASLTAKGIDAGRGRESFASLVEVIRTRR</sequence>
<keyword evidence="1" id="KW-0560">Oxidoreductase</keyword>
<accession>A0A4Q7KLW6</accession>
<dbReference type="SUPFAM" id="SSF51735">
    <property type="entry name" value="NAD(P)-binding Rossmann-fold domains"/>
    <property type="match status" value="1"/>
</dbReference>
<dbReference type="InterPro" id="IPR013328">
    <property type="entry name" value="6PGD_dom2"/>
</dbReference>
<gene>
    <name evidence="3" type="ORF">EV193_106104</name>
</gene>
<reference evidence="3 4" key="1">
    <citation type="submission" date="2019-02" db="EMBL/GenBank/DDBJ databases">
        <title>Genomic Encyclopedia of Type Strains, Phase IV (KMG-IV): sequencing the most valuable type-strain genomes for metagenomic binning, comparative biology and taxonomic classification.</title>
        <authorList>
            <person name="Goeker M."/>
        </authorList>
    </citation>
    <scope>NUCLEOTIDE SEQUENCE [LARGE SCALE GENOMIC DNA]</scope>
    <source>
        <strain evidence="3 4">DSM 101727</strain>
    </source>
</reference>
<proteinExistence type="predicted"/>
<evidence type="ECO:0000259" key="2">
    <source>
        <dbReference type="Pfam" id="PF21761"/>
    </source>
</evidence>